<dbReference type="CDD" id="cd00071">
    <property type="entry name" value="GMPK"/>
    <property type="match status" value="1"/>
</dbReference>
<keyword evidence="3" id="KW-0677">Repeat</keyword>
<proteinExistence type="predicted"/>
<dbReference type="Pfam" id="PF00625">
    <property type="entry name" value="Guanylate_kin"/>
    <property type="match status" value="1"/>
</dbReference>
<evidence type="ECO:0000256" key="3">
    <source>
        <dbReference type="ARBA" id="ARBA00022737"/>
    </source>
</evidence>
<dbReference type="AlphaFoldDB" id="A0A815KFT3"/>
<dbReference type="InterPro" id="IPR001611">
    <property type="entry name" value="Leu-rich_rpt"/>
</dbReference>
<dbReference type="Proteomes" id="UP000663870">
    <property type="component" value="Unassembled WGS sequence"/>
</dbReference>
<dbReference type="EMBL" id="CAJNOT010005347">
    <property type="protein sequence ID" value="CAF1463011.1"/>
    <property type="molecule type" value="Genomic_DNA"/>
</dbReference>
<dbReference type="SUPFAM" id="SSF52058">
    <property type="entry name" value="L domain-like"/>
    <property type="match status" value="1"/>
</dbReference>
<dbReference type="Pfam" id="PF14580">
    <property type="entry name" value="LRR_9"/>
    <property type="match status" value="1"/>
</dbReference>
<dbReference type="PROSITE" id="PS50052">
    <property type="entry name" value="GUANYLATE_KINASE_2"/>
    <property type="match status" value="1"/>
</dbReference>
<sequence length="794" mass="90908">MNASRLVVNTKQLPYDPNRLLPDDTNILVLDEDGNLSRRSTDSFPISSINRRQQYTNTEISDDDRIETGLISTVRENEPYSETAPTANNLVAGILDAETVAKHISKVGKTADSSSVSYLTLTLPGYGLRDISILSNYTHLQRIELPYNNISDLSPLDNLSYLLELDVSNNKIRKLFDFWPPCNLKEADFSFNLIEQIKNVDNFHYLQKLILDNNQISKIEGLKNCYRLQHLSLAHNRISQIEELDGLPLKYLNLKSTIFTIQEREDPGPSKSNQIRNVENLDSLQYLQQLNLSCNQIDSLAGFPERLNFLEVLDLADNQLHNLADIDRLSEYRLLRDLNLRGNKITEIDDYRLSIIFKLQHLTILDRRKIDAAEKIESKQMFNPSSEYFASRDHMTNVVFSFLQDHRVQESTLPNIETPYPMLILSGPEGCGRIELAHRLVEEFSEFFGYGILHTAREKRANEKDRVDYIFIKQEQYEEDVTKGEFLCCYEYYGDWNGLQRSSIENVAREGLACVVQIELEGLLSIKQSHFEPRCVLLLPMDQQIHKRRLQLQGFEEGEITMALNRVELYAEYNRTHPGFFDAFILTNSLEDGYEQLRDLVISYLGLEDDRLDAPRPNTSDEIKRFDDFDIQRSDSFLPSTNATGCRNSSHPSVDTPTIQGTNGTHQNIRLKFGGSAPPAIMSSEFSLRLSAKSRIQDLFDAKTTNVKNQLRQQISRTVPIVTRKDNTNINHSQTNDHRGAKSAPTNDFQIDPSKHSPDSSIDNTPYQEDILLLDQNSYNDLQGDVDDNMSVRS</sequence>
<dbReference type="EMBL" id="CAJNOH010005098">
    <property type="protein sequence ID" value="CAF1389261.1"/>
    <property type="molecule type" value="Genomic_DNA"/>
</dbReference>
<dbReference type="PANTHER" id="PTHR23117">
    <property type="entry name" value="GUANYLATE KINASE-RELATED"/>
    <property type="match status" value="1"/>
</dbReference>
<accession>A0A815KFT3</accession>
<dbReference type="InterPro" id="IPR008145">
    <property type="entry name" value="GK/Ca_channel_bsu"/>
</dbReference>
<dbReference type="Proteomes" id="UP000663864">
    <property type="component" value="Unassembled WGS sequence"/>
</dbReference>
<dbReference type="SMART" id="SM00365">
    <property type="entry name" value="LRR_SD22"/>
    <property type="match status" value="6"/>
</dbReference>
<protein>
    <recommendedName>
        <fullName evidence="5">Guanylate kinase-like domain-containing protein</fullName>
    </recommendedName>
</protein>
<evidence type="ECO:0000313" key="7">
    <source>
        <dbReference type="EMBL" id="CAF1463011.1"/>
    </source>
</evidence>
<keyword evidence="10" id="KW-1185">Reference proteome</keyword>
<dbReference type="GO" id="GO:0005829">
    <property type="term" value="C:cytosol"/>
    <property type="evidence" value="ECO:0007669"/>
    <property type="project" value="TreeGrafter"/>
</dbReference>
<evidence type="ECO:0000256" key="4">
    <source>
        <dbReference type="SAM" id="MobiDB-lite"/>
    </source>
</evidence>
<organism evidence="6 9">
    <name type="scientific">Rotaria sordida</name>
    <dbReference type="NCBI Taxonomy" id="392033"/>
    <lineage>
        <taxon>Eukaryota</taxon>
        <taxon>Metazoa</taxon>
        <taxon>Spiralia</taxon>
        <taxon>Gnathifera</taxon>
        <taxon>Rotifera</taxon>
        <taxon>Eurotatoria</taxon>
        <taxon>Bdelloidea</taxon>
        <taxon>Philodinida</taxon>
        <taxon>Philodinidae</taxon>
        <taxon>Rotaria</taxon>
    </lineage>
</organism>
<dbReference type="InterPro" id="IPR025875">
    <property type="entry name" value="Leu-rich_rpt_4"/>
</dbReference>
<evidence type="ECO:0000256" key="1">
    <source>
        <dbReference type="ARBA" id="ARBA00022614"/>
    </source>
</evidence>
<dbReference type="Pfam" id="PF12799">
    <property type="entry name" value="LRR_4"/>
    <property type="match status" value="1"/>
</dbReference>
<dbReference type="Gene3D" id="3.80.10.10">
    <property type="entry name" value="Ribonuclease Inhibitor"/>
    <property type="match status" value="2"/>
</dbReference>
<reference evidence="6" key="1">
    <citation type="submission" date="2021-02" db="EMBL/GenBank/DDBJ databases">
        <authorList>
            <person name="Nowell W R."/>
        </authorList>
    </citation>
    <scope>NUCLEOTIDE SEQUENCE</scope>
</reference>
<dbReference type="EMBL" id="CAJNOL010006584">
    <property type="protein sequence ID" value="CAF1619609.1"/>
    <property type="molecule type" value="Genomic_DNA"/>
</dbReference>
<dbReference type="PROSITE" id="PS51450">
    <property type="entry name" value="LRR"/>
    <property type="match status" value="6"/>
</dbReference>
<keyword evidence="1" id="KW-0433">Leucine-rich repeat</keyword>
<evidence type="ECO:0000313" key="8">
    <source>
        <dbReference type="EMBL" id="CAF1619609.1"/>
    </source>
</evidence>
<dbReference type="SMART" id="SM00072">
    <property type="entry name" value="GuKc"/>
    <property type="match status" value="1"/>
</dbReference>
<feature type="domain" description="Guanylate kinase-like" evidence="5">
    <location>
        <begin position="420"/>
        <end position="602"/>
    </location>
</feature>
<keyword evidence="2" id="KW-0808">Transferase</keyword>
<evidence type="ECO:0000259" key="5">
    <source>
        <dbReference type="PROSITE" id="PS50052"/>
    </source>
</evidence>
<dbReference type="InterPro" id="IPR008144">
    <property type="entry name" value="Guanylate_kin-like_dom"/>
</dbReference>
<dbReference type="InterPro" id="IPR032675">
    <property type="entry name" value="LRR_dom_sf"/>
</dbReference>
<gene>
    <name evidence="8" type="ORF">JXQ802_LOCUS50429</name>
    <name evidence="6" type="ORF">PYM288_LOCUS34254</name>
    <name evidence="7" type="ORF">ZHD862_LOCUS35782</name>
</gene>
<feature type="region of interest" description="Disordered" evidence="4">
    <location>
        <begin position="641"/>
        <end position="665"/>
    </location>
</feature>
<dbReference type="Proteomes" id="UP000663854">
    <property type="component" value="Unassembled WGS sequence"/>
</dbReference>
<feature type="region of interest" description="Disordered" evidence="4">
    <location>
        <begin position="724"/>
        <end position="765"/>
    </location>
</feature>
<dbReference type="GO" id="GO:0004385">
    <property type="term" value="F:GMP kinase activity"/>
    <property type="evidence" value="ECO:0007669"/>
    <property type="project" value="TreeGrafter"/>
</dbReference>
<evidence type="ECO:0000256" key="2">
    <source>
        <dbReference type="ARBA" id="ARBA00022679"/>
    </source>
</evidence>
<evidence type="ECO:0000313" key="6">
    <source>
        <dbReference type="EMBL" id="CAF1389261.1"/>
    </source>
</evidence>
<dbReference type="Gene3D" id="3.40.50.300">
    <property type="entry name" value="P-loop containing nucleotide triphosphate hydrolases"/>
    <property type="match status" value="1"/>
</dbReference>
<dbReference type="InterPro" id="IPR027417">
    <property type="entry name" value="P-loop_NTPase"/>
</dbReference>
<evidence type="ECO:0000313" key="10">
    <source>
        <dbReference type="Proteomes" id="UP000663870"/>
    </source>
</evidence>
<evidence type="ECO:0000313" key="9">
    <source>
        <dbReference type="Proteomes" id="UP000663854"/>
    </source>
</evidence>
<dbReference type="PANTHER" id="PTHR23117:SF18">
    <property type="entry name" value="LEUCINE-RICH REPEAT AND GUANYLATE KINASE DOMAIN-CONTAINING PROTEIN"/>
    <property type="match status" value="1"/>
</dbReference>
<name>A0A815KFT3_9BILA</name>
<dbReference type="SUPFAM" id="SSF52540">
    <property type="entry name" value="P-loop containing nucleoside triphosphate hydrolases"/>
    <property type="match status" value="1"/>
</dbReference>
<comment type="caution">
    <text evidence="6">The sequence shown here is derived from an EMBL/GenBank/DDBJ whole genome shotgun (WGS) entry which is preliminary data.</text>
</comment>